<keyword evidence="3" id="KW-1185">Reference proteome</keyword>
<name>A0AAW5B6S7_9BACI</name>
<dbReference type="RefSeq" id="WP_238019147.1">
    <property type="nucleotide sequence ID" value="NZ_JAIFZM010000005.1"/>
</dbReference>
<comment type="caution">
    <text evidence="2">The sequence shown here is derived from an EMBL/GenBank/DDBJ whole genome shotgun (WGS) entry which is preliminary data.</text>
</comment>
<dbReference type="AlphaFoldDB" id="A0AAW5B6S7"/>
<evidence type="ECO:0000313" key="2">
    <source>
        <dbReference type="EMBL" id="MCG3418982.1"/>
    </source>
</evidence>
<accession>A0AAW5B6S7</accession>
<proteinExistence type="predicted"/>
<protein>
    <submittedName>
        <fullName evidence="2">Uncharacterized protein</fullName>
    </submittedName>
</protein>
<dbReference type="EMBL" id="JAIFZM010000005">
    <property type="protein sequence ID" value="MCG3418982.1"/>
    <property type="molecule type" value="Genomic_DNA"/>
</dbReference>
<evidence type="ECO:0000313" key="3">
    <source>
        <dbReference type="Proteomes" id="UP001199631"/>
    </source>
</evidence>
<gene>
    <name evidence="2" type="ORF">K3T81_07460</name>
</gene>
<evidence type="ECO:0000256" key="1">
    <source>
        <dbReference type="SAM" id="MobiDB-lite"/>
    </source>
</evidence>
<feature type="region of interest" description="Disordered" evidence="1">
    <location>
        <begin position="136"/>
        <end position="166"/>
    </location>
</feature>
<dbReference type="Proteomes" id="UP001199631">
    <property type="component" value="Unassembled WGS sequence"/>
</dbReference>
<reference evidence="2 3" key="1">
    <citation type="journal article" date="2022" name="Evol. Bioinform. Online">
        <title>Draft Genome Sequence of Oceanobacillus jordanicus Strain GSFE11, a Halotolerant Plant Growth-Promoting Bacterial Endophyte Isolated From the Jordan Valley.</title>
        <authorList>
            <person name="Alhindi T."/>
            <person name="Albdaiwi R."/>
        </authorList>
    </citation>
    <scope>NUCLEOTIDE SEQUENCE [LARGE SCALE GENOMIC DNA]</scope>
    <source>
        <strain evidence="2 3">GSFE11</strain>
    </source>
</reference>
<sequence length="166" mass="18498">MSKMEVKVLFKKIQKDDKKEVLEFHIQGGGLEHSDELVTLAGNIAVLEVEGSEAGQLSTEFKSIQRDSKKTVLKFNVKGDNENKVLQLYKFAGSTVTLFLEPSQLSIEEFEEGAEDHQGIDYSVGSDETVEVAEGQVSMDDIPNVEDDDVSFDHPDIQFDDDEVLN</sequence>
<organism evidence="2 3">
    <name type="scientific">Oceanobacillus jordanicus</name>
    <dbReference type="NCBI Taxonomy" id="2867266"/>
    <lineage>
        <taxon>Bacteria</taxon>
        <taxon>Bacillati</taxon>
        <taxon>Bacillota</taxon>
        <taxon>Bacilli</taxon>
        <taxon>Bacillales</taxon>
        <taxon>Bacillaceae</taxon>
        <taxon>Oceanobacillus</taxon>
    </lineage>
</organism>